<dbReference type="PROSITE" id="PS50887">
    <property type="entry name" value="GGDEF"/>
    <property type="match status" value="1"/>
</dbReference>
<dbReference type="NCBIfam" id="TIGR00229">
    <property type="entry name" value="sensory_box"/>
    <property type="match status" value="1"/>
</dbReference>
<dbReference type="Pfam" id="PF00990">
    <property type="entry name" value="GGDEF"/>
    <property type="match status" value="1"/>
</dbReference>
<evidence type="ECO:0000256" key="1">
    <source>
        <dbReference type="SAM" id="Coils"/>
    </source>
</evidence>
<dbReference type="PROSITE" id="PS50112">
    <property type="entry name" value="PAS"/>
    <property type="match status" value="2"/>
</dbReference>
<dbReference type="Gene3D" id="3.30.450.20">
    <property type="entry name" value="PAS domain"/>
    <property type="match status" value="2"/>
</dbReference>
<dbReference type="Pfam" id="PF13426">
    <property type="entry name" value="PAS_9"/>
    <property type="match status" value="1"/>
</dbReference>
<dbReference type="InterPro" id="IPR000014">
    <property type="entry name" value="PAS"/>
</dbReference>
<proteinExistence type="predicted"/>
<gene>
    <name evidence="5" type="ORF">EDD79_10729</name>
</gene>
<dbReference type="Gene3D" id="3.30.70.270">
    <property type="match status" value="1"/>
</dbReference>
<dbReference type="InterPro" id="IPR029787">
    <property type="entry name" value="Nucleotide_cyclase"/>
</dbReference>
<accession>A0A4R2T0Z9</accession>
<dbReference type="InterPro" id="IPR013655">
    <property type="entry name" value="PAS_fold_3"/>
</dbReference>
<dbReference type="CDD" id="cd00130">
    <property type="entry name" value="PAS"/>
    <property type="match status" value="2"/>
</dbReference>
<dbReference type="SMART" id="SM00091">
    <property type="entry name" value="PAS"/>
    <property type="match status" value="2"/>
</dbReference>
<evidence type="ECO:0000313" key="6">
    <source>
        <dbReference type="Proteomes" id="UP000295504"/>
    </source>
</evidence>
<feature type="domain" description="PAC" evidence="3">
    <location>
        <begin position="185"/>
        <end position="239"/>
    </location>
</feature>
<sequence length="403" mass="47529">MDLSILTNRNIINRELYIEVGIDGVIIDVSPNCITVLGYDQSDIIGKKFVEITLIDIQLKLEKIESNMETYIQIKKSNGEIIYMDCAIMFENNKFIISMLDVTRFMKDRDRNERVLQIFEKSNDIVYSMDIKPEVKYVYLNPAIEKSLGYTLEENLRNPFIAFEIVHPEYKDIQMKKLNGDIECNQSLVTMYKHKITGEYIWFEDYCMPFYNEEGELIRIDGICRNIQDRKELEERLKYLSYHDALTGLCNRTYFEEQIKYLDEKQDTKVGIVICDLDNLKYVNDKLGHYEGDQLIKAIAGIIKDSFEEKFVASRFGGDEFVIVLENLEKEEMKKEVKKFKNNINRYNEKNPSFPIQVSMGFAFTEHSQGNVYDVFKKADKNMFKEKRQTKKFNYCTDLNFKV</sequence>
<comment type="caution">
    <text evidence="5">The sequence shown here is derived from an EMBL/GenBank/DDBJ whole genome shotgun (WGS) entry which is preliminary data.</text>
</comment>
<evidence type="ECO:0000313" key="5">
    <source>
        <dbReference type="EMBL" id="TCP94756.1"/>
    </source>
</evidence>
<organism evidence="5 6">
    <name type="scientific">Serpentinicella alkaliphila</name>
    <dbReference type="NCBI Taxonomy" id="1734049"/>
    <lineage>
        <taxon>Bacteria</taxon>
        <taxon>Bacillati</taxon>
        <taxon>Bacillota</taxon>
        <taxon>Clostridia</taxon>
        <taxon>Peptostreptococcales</taxon>
        <taxon>Natronincolaceae</taxon>
        <taxon>Serpentinicella</taxon>
    </lineage>
</organism>
<evidence type="ECO:0000259" key="4">
    <source>
        <dbReference type="PROSITE" id="PS50887"/>
    </source>
</evidence>
<keyword evidence="6" id="KW-1185">Reference proteome</keyword>
<dbReference type="PROSITE" id="PS50113">
    <property type="entry name" value="PAC"/>
    <property type="match status" value="1"/>
</dbReference>
<dbReference type="RefSeq" id="WP_132849815.1">
    <property type="nucleotide sequence ID" value="NZ_CP058648.1"/>
</dbReference>
<evidence type="ECO:0000259" key="2">
    <source>
        <dbReference type="PROSITE" id="PS50112"/>
    </source>
</evidence>
<dbReference type="SUPFAM" id="SSF55073">
    <property type="entry name" value="Nucleotide cyclase"/>
    <property type="match status" value="1"/>
</dbReference>
<keyword evidence="1" id="KW-0175">Coiled coil</keyword>
<dbReference type="InterPro" id="IPR043128">
    <property type="entry name" value="Rev_trsase/Diguanyl_cyclase"/>
</dbReference>
<feature type="domain" description="PAS" evidence="2">
    <location>
        <begin position="111"/>
        <end position="185"/>
    </location>
</feature>
<dbReference type="OrthoDB" id="9798833at2"/>
<dbReference type="NCBIfam" id="TIGR00254">
    <property type="entry name" value="GGDEF"/>
    <property type="match status" value="1"/>
</dbReference>
<dbReference type="InterPro" id="IPR035965">
    <property type="entry name" value="PAS-like_dom_sf"/>
</dbReference>
<dbReference type="InterPro" id="IPR000160">
    <property type="entry name" value="GGDEF_dom"/>
</dbReference>
<protein>
    <submittedName>
        <fullName evidence="5">PAS domain S-box-containing protein/diguanylate cyclase (GGDEF)-like protein</fullName>
    </submittedName>
</protein>
<dbReference type="SUPFAM" id="SSF55785">
    <property type="entry name" value="PYP-like sensor domain (PAS domain)"/>
    <property type="match status" value="2"/>
</dbReference>
<dbReference type="Proteomes" id="UP000295504">
    <property type="component" value="Unassembled WGS sequence"/>
</dbReference>
<dbReference type="AlphaFoldDB" id="A0A4R2T0Z9"/>
<dbReference type="PANTHER" id="PTHR44757:SF2">
    <property type="entry name" value="BIOFILM ARCHITECTURE MAINTENANCE PROTEIN MBAA"/>
    <property type="match status" value="1"/>
</dbReference>
<dbReference type="CDD" id="cd01949">
    <property type="entry name" value="GGDEF"/>
    <property type="match status" value="1"/>
</dbReference>
<dbReference type="InterPro" id="IPR000700">
    <property type="entry name" value="PAS-assoc_C"/>
</dbReference>
<feature type="domain" description="GGDEF" evidence="4">
    <location>
        <begin position="268"/>
        <end position="399"/>
    </location>
</feature>
<feature type="domain" description="PAS" evidence="2">
    <location>
        <begin position="23"/>
        <end position="50"/>
    </location>
</feature>
<dbReference type="PANTHER" id="PTHR44757">
    <property type="entry name" value="DIGUANYLATE CYCLASE DGCP"/>
    <property type="match status" value="1"/>
</dbReference>
<evidence type="ECO:0000259" key="3">
    <source>
        <dbReference type="PROSITE" id="PS50113"/>
    </source>
</evidence>
<dbReference type="InterPro" id="IPR052155">
    <property type="entry name" value="Biofilm_reg_signaling"/>
</dbReference>
<dbReference type="EMBL" id="SLYC01000072">
    <property type="protein sequence ID" value="TCP94756.1"/>
    <property type="molecule type" value="Genomic_DNA"/>
</dbReference>
<dbReference type="SMART" id="SM00267">
    <property type="entry name" value="GGDEF"/>
    <property type="match status" value="1"/>
</dbReference>
<name>A0A4R2T0Z9_9FIRM</name>
<reference evidence="5 6" key="1">
    <citation type="submission" date="2019-03" db="EMBL/GenBank/DDBJ databases">
        <title>Genomic Encyclopedia of Type Strains, Phase IV (KMG-IV): sequencing the most valuable type-strain genomes for metagenomic binning, comparative biology and taxonomic classification.</title>
        <authorList>
            <person name="Goeker M."/>
        </authorList>
    </citation>
    <scope>NUCLEOTIDE SEQUENCE [LARGE SCALE GENOMIC DNA]</scope>
    <source>
        <strain evidence="5 6">DSM 100013</strain>
    </source>
</reference>
<feature type="coiled-coil region" evidence="1">
    <location>
        <begin position="323"/>
        <end position="350"/>
    </location>
</feature>
<dbReference type="Pfam" id="PF08447">
    <property type="entry name" value="PAS_3"/>
    <property type="match status" value="1"/>
</dbReference>